<evidence type="ECO:0008006" key="4">
    <source>
        <dbReference type="Google" id="ProtNLM"/>
    </source>
</evidence>
<accession>A0AAV2LI67</accession>
<dbReference type="PANTHER" id="PTHR34035:SF1">
    <property type="entry name" value="TESTIS-EXPRESSED PROTEIN 47"/>
    <property type="match status" value="1"/>
</dbReference>
<dbReference type="Proteomes" id="UP001497482">
    <property type="component" value="Chromosome 23"/>
</dbReference>
<dbReference type="EMBL" id="OZ035845">
    <property type="protein sequence ID" value="CAL1600063.1"/>
    <property type="molecule type" value="Genomic_DNA"/>
</dbReference>
<organism evidence="2 3">
    <name type="scientific">Knipowitschia caucasica</name>
    <name type="common">Caucasian dwarf goby</name>
    <name type="synonym">Pomatoschistus caucasicus</name>
    <dbReference type="NCBI Taxonomy" id="637954"/>
    <lineage>
        <taxon>Eukaryota</taxon>
        <taxon>Metazoa</taxon>
        <taxon>Chordata</taxon>
        <taxon>Craniata</taxon>
        <taxon>Vertebrata</taxon>
        <taxon>Euteleostomi</taxon>
        <taxon>Actinopterygii</taxon>
        <taxon>Neopterygii</taxon>
        <taxon>Teleostei</taxon>
        <taxon>Neoteleostei</taxon>
        <taxon>Acanthomorphata</taxon>
        <taxon>Gobiaria</taxon>
        <taxon>Gobiiformes</taxon>
        <taxon>Gobioidei</taxon>
        <taxon>Gobiidae</taxon>
        <taxon>Gobiinae</taxon>
        <taxon>Knipowitschia</taxon>
    </lineage>
</organism>
<reference evidence="2 3" key="1">
    <citation type="submission" date="2024-04" db="EMBL/GenBank/DDBJ databases">
        <authorList>
            <person name="Waldvogel A.-M."/>
            <person name="Schoenle A."/>
        </authorList>
    </citation>
    <scope>NUCLEOTIDE SEQUENCE [LARGE SCALE GENOMIC DNA]</scope>
</reference>
<dbReference type="InterPro" id="IPR055308">
    <property type="entry name" value="TEX47-like"/>
</dbReference>
<dbReference type="AlphaFoldDB" id="A0AAV2LI67"/>
<dbReference type="Pfam" id="PF24787">
    <property type="entry name" value="TEX47"/>
    <property type="match status" value="1"/>
</dbReference>
<gene>
    <name evidence="2" type="ORF">KC01_LOCUS28215</name>
</gene>
<sequence length="239" mass="27393">MSAMKTGANSERSGDEMDEDEEPEHKTQSVLDVYLEREKLLHQRLYLVARLPKGGKDRTELAAHYEKLSLQLSKRFPLDNMTGILLLYSSCLIHVIESSRDVLFTILEDLIELQEETDCVLLEAPKIVFMAHSPRSRQFQQWSYKLLNTETDQAAGSRESDPTETETLILEILSSVTTVAKQLEQAKRTEGGPPVKMHGLSPDVLITLTYREDLFTPQQYLNMYQSPLHVNLEICKRHF</sequence>
<protein>
    <recommendedName>
        <fullName evidence="4">BLUF domain-containing protein</fullName>
    </recommendedName>
</protein>
<evidence type="ECO:0000256" key="1">
    <source>
        <dbReference type="SAM" id="MobiDB-lite"/>
    </source>
</evidence>
<dbReference type="Gene3D" id="3.30.70.100">
    <property type="match status" value="1"/>
</dbReference>
<keyword evidence="3" id="KW-1185">Reference proteome</keyword>
<evidence type="ECO:0000313" key="3">
    <source>
        <dbReference type="Proteomes" id="UP001497482"/>
    </source>
</evidence>
<evidence type="ECO:0000313" key="2">
    <source>
        <dbReference type="EMBL" id="CAL1600063.1"/>
    </source>
</evidence>
<feature type="region of interest" description="Disordered" evidence="1">
    <location>
        <begin position="1"/>
        <end position="27"/>
    </location>
</feature>
<proteinExistence type="predicted"/>
<name>A0AAV2LI67_KNICA</name>
<dbReference type="PANTHER" id="PTHR34035">
    <property type="entry name" value="TESTIS-EXPRESSED PROTEIN 47"/>
    <property type="match status" value="1"/>
</dbReference>